<reference evidence="2" key="1">
    <citation type="journal article" date="2023" name="Nat. Plants">
        <title>Single-cell RNA sequencing provides a high-resolution roadmap for understanding the multicellular compartmentation of specialized metabolism.</title>
        <authorList>
            <person name="Sun S."/>
            <person name="Shen X."/>
            <person name="Li Y."/>
            <person name="Li Y."/>
            <person name="Wang S."/>
            <person name="Li R."/>
            <person name="Zhang H."/>
            <person name="Shen G."/>
            <person name="Guo B."/>
            <person name="Wei J."/>
            <person name="Xu J."/>
            <person name="St-Pierre B."/>
            <person name="Chen S."/>
            <person name="Sun C."/>
        </authorList>
    </citation>
    <scope>NUCLEOTIDE SEQUENCE [LARGE SCALE GENOMIC DNA]</scope>
</reference>
<accession>A0ACC0A155</accession>
<dbReference type="Proteomes" id="UP001060085">
    <property type="component" value="Linkage Group LG07"/>
</dbReference>
<proteinExistence type="predicted"/>
<keyword evidence="2" id="KW-1185">Reference proteome</keyword>
<name>A0ACC0A155_CATRO</name>
<sequence>MSNQALSSIANLIKLLPTGTVFLYQFVVPILTNNGLCSPTNKILLGIFIGLCGLSCFLSTFTGSYTDKEGKIQYGIATLKCLWPSSDSNSVNLSKYKLRIGDFFHAILALVVFGVVVLLDGKTVESFYPSIQSHQKALFMALPLITRAVAGLVFAFFPDKRHGIGYPSAQPSASVSAEQKA</sequence>
<organism evidence="1 2">
    <name type="scientific">Catharanthus roseus</name>
    <name type="common">Madagascar periwinkle</name>
    <name type="synonym">Vinca rosea</name>
    <dbReference type="NCBI Taxonomy" id="4058"/>
    <lineage>
        <taxon>Eukaryota</taxon>
        <taxon>Viridiplantae</taxon>
        <taxon>Streptophyta</taxon>
        <taxon>Embryophyta</taxon>
        <taxon>Tracheophyta</taxon>
        <taxon>Spermatophyta</taxon>
        <taxon>Magnoliopsida</taxon>
        <taxon>eudicotyledons</taxon>
        <taxon>Gunneridae</taxon>
        <taxon>Pentapetalae</taxon>
        <taxon>asterids</taxon>
        <taxon>lamiids</taxon>
        <taxon>Gentianales</taxon>
        <taxon>Apocynaceae</taxon>
        <taxon>Rauvolfioideae</taxon>
        <taxon>Vinceae</taxon>
        <taxon>Catharanthinae</taxon>
        <taxon>Catharanthus</taxon>
    </lineage>
</organism>
<protein>
    <submittedName>
        <fullName evidence="1">Uncharacterized protein</fullName>
    </submittedName>
</protein>
<evidence type="ECO:0000313" key="2">
    <source>
        <dbReference type="Proteomes" id="UP001060085"/>
    </source>
</evidence>
<gene>
    <name evidence="1" type="ORF">M9H77_31359</name>
</gene>
<comment type="caution">
    <text evidence="1">The sequence shown here is derived from an EMBL/GenBank/DDBJ whole genome shotgun (WGS) entry which is preliminary data.</text>
</comment>
<dbReference type="EMBL" id="CM044707">
    <property type="protein sequence ID" value="KAI5654172.1"/>
    <property type="molecule type" value="Genomic_DNA"/>
</dbReference>
<evidence type="ECO:0000313" key="1">
    <source>
        <dbReference type="EMBL" id="KAI5654172.1"/>
    </source>
</evidence>